<dbReference type="PROSITE" id="PS00108">
    <property type="entry name" value="PROTEIN_KINASE_ST"/>
    <property type="match status" value="1"/>
</dbReference>
<dbReference type="GO" id="GO:0005829">
    <property type="term" value="C:cytosol"/>
    <property type="evidence" value="ECO:0007669"/>
    <property type="project" value="TreeGrafter"/>
</dbReference>
<keyword evidence="1" id="KW-0808">Transferase</keyword>
<evidence type="ECO:0000256" key="4">
    <source>
        <dbReference type="ARBA" id="ARBA00022840"/>
    </source>
</evidence>
<dbReference type="InterPro" id="IPR017441">
    <property type="entry name" value="Protein_kinase_ATP_BS"/>
</dbReference>
<dbReference type="GO" id="GO:0010506">
    <property type="term" value="P:regulation of autophagy"/>
    <property type="evidence" value="ECO:0007669"/>
    <property type="project" value="InterPro"/>
</dbReference>
<feature type="compositionally biased region" description="Polar residues" evidence="6">
    <location>
        <begin position="434"/>
        <end position="443"/>
    </location>
</feature>
<accession>I7M7W0</accession>
<sequence length="522" mass="61361">MSVYPHLKGYQIINEIGQGAFARVYIGMNCNGKEFVAIKQISSERIDGQKNRYLQKELETIQLLIKESQYPDYSRFLTKFYSFQSVNNCYYIISELCEYGDLCSHLFNFYDQYTFEIKLEFLVEIISGIEALHKMGISHRDIKTDNILIALDKQTQHYYLKITDFGISSLKMENLQSKVGTVVYMAPEILNSANYDYKVDIWSFGIIAFEIMKNELYFPYDGDANTINQIRKHTKYQRGLIDNLEIENILELCLQKDPKQRPEASLIKQRLMKLQIDMFHKKMPKDQMNNYQQPQQYQQQDIQQQSKQYQPSEWQSQQQQQQEQLFENYQQQIKKITSSLLGLSAQNLAKDQNSVLSYLTQYKYNEEQINNQNESHVNQDELEKAKNQMNKTNLKNRNQENKSHLNGSSQQKQQSQQSAQSSNTNSQNSNQKQIDQIESINNQDNDKSLSKNSQSQNFQQLNQSSQPILNQRKTNNNTKINMTSHLSYNQDQQSQKNDKCLQYLTIFLVFILICLSYNIFIK</sequence>
<dbReference type="OrthoDB" id="7869584at2759"/>
<dbReference type="InterPro" id="IPR045269">
    <property type="entry name" value="Atg1-like"/>
</dbReference>
<dbReference type="STRING" id="312017.I7M7W0"/>
<evidence type="ECO:0000256" key="7">
    <source>
        <dbReference type="SAM" id="Phobius"/>
    </source>
</evidence>
<evidence type="ECO:0000256" key="2">
    <source>
        <dbReference type="ARBA" id="ARBA00022741"/>
    </source>
</evidence>
<feature type="region of interest" description="Disordered" evidence="6">
    <location>
        <begin position="290"/>
        <end position="316"/>
    </location>
</feature>
<feature type="compositionally biased region" description="Low complexity" evidence="6">
    <location>
        <begin position="408"/>
        <end position="433"/>
    </location>
</feature>
<dbReference type="GO" id="GO:0004674">
    <property type="term" value="F:protein serine/threonine kinase activity"/>
    <property type="evidence" value="ECO:0007669"/>
    <property type="project" value="InterPro"/>
</dbReference>
<keyword evidence="7" id="KW-1133">Transmembrane helix</keyword>
<dbReference type="InterPro" id="IPR000719">
    <property type="entry name" value="Prot_kinase_dom"/>
</dbReference>
<proteinExistence type="predicted"/>
<feature type="region of interest" description="Disordered" evidence="6">
    <location>
        <begin position="398"/>
        <end position="470"/>
    </location>
</feature>
<dbReference type="GO" id="GO:0005524">
    <property type="term" value="F:ATP binding"/>
    <property type="evidence" value="ECO:0007669"/>
    <property type="project" value="UniProtKB-UniRule"/>
</dbReference>
<dbReference type="GeneID" id="7846265"/>
<dbReference type="PANTHER" id="PTHR24348">
    <property type="entry name" value="SERINE/THREONINE-PROTEIN KINASE UNC-51-RELATED"/>
    <property type="match status" value="1"/>
</dbReference>
<keyword evidence="7" id="KW-0812">Transmembrane</keyword>
<dbReference type="Proteomes" id="UP000009168">
    <property type="component" value="Unassembled WGS sequence"/>
</dbReference>
<dbReference type="InterPro" id="IPR008271">
    <property type="entry name" value="Ser/Thr_kinase_AS"/>
</dbReference>
<feature type="domain" description="Protein kinase" evidence="8">
    <location>
        <begin position="10"/>
        <end position="283"/>
    </location>
</feature>
<dbReference type="AlphaFoldDB" id="I7M7W0"/>
<dbReference type="EMBL" id="GG662699">
    <property type="protein sequence ID" value="EAR96107.2"/>
    <property type="molecule type" value="Genomic_DNA"/>
</dbReference>
<reference evidence="10" key="1">
    <citation type="journal article" date="2006" name="PLoS Biol.">
        <title>Macronuclear genome sequence of the ciliate Tetrahymena thermophila, a model eukaryote.</title>
        <authorList>
            <person name="Eisen J.A."/>
            <person name="Coyne R.S."/>
            <person name="Wu M."/>
            <person name="Wu D."/>
            <person name="Thiagarajan M."/>
            <person name="Wortman J.R."/>
            <person name="Badger J.H."/>
            <person name="Ren Q."/>
            <person name="Amedeo P."/>
            <person name="Jones K.M."/>
            <person name="Tallon L.J."/>
            <person name="Delcher A.L."/>
            <person name="Salzberg S.L."/>
            <person name="Silva J.C."/>
            <person name="Haas B.J."/>
            <person name="Majoros W.H."/>
            <person name="Farzad M."/>
            <person name="Carlton J.M."/>
            <person name="Smith R.K. Jr."/>
            <person name="Garg J."/>
            <person name="Pearlman R.E."/>
            <person name="Karrer K.M."/>
            <person name="Sun L."/>
            <person name="Manning G."/>
            <person name="Elde N.C."/>
            <person name="Turkewitz A.P."/>
            <person name="Asai D.J."/>
            <person name="Wilkes D.E."/>
            <person name="Wang Y."/>
            <person name="Cai H."/>
            <person name="Collins K."/>
            <person name="Stewart B.A."/>
            <person name="Lee S.R."/>
            <person name="Wilamowska K."/>
            <person name="Weinberg Z."/>
            <person name="Ruzzo W.L."/>
            <person name="Wloga D."/>
            <person name="Gaertig J."/>
            <person name="Frankel J."/>
            <person name="Tsao C.-C."/>
            <person name="Gorovsky M.A."/>
            <person name="Keeling P.J."/>
            <person name="Waller R.F."/>
            <person name="Patron N.J."/>
            <person name="Cherry J.M."/>
            <person name="Stover N.A."/>
            <person name="Krieger C.J."/>
            <person name="del Toro C."/>
            <person name="Ryder H.F."/>
            <person name="Williamson S.C."/>
            <person name="Barbeau R.A."/>
            <person name="Hamilton E.P."/>
            <person name="Orias E."/>
        </authorList>
    </citation>
    <scope>NUCLEOTIDE SEQUENCE [LARGE SCALE GENOMIC DNA]</scope>
    <source>
        <strain evidence="10">SB210</strain>
    </source>
</reference>
<evidence type="ECO:0000256" key="6">
    <source>
        <dbReference type="SAM" id="MobiDB-lite"/>
    </source>
</evidence>
<feature type="transmembrane region" description="Helical" evidence="7">
    <location>
        <begin position="501"/>
        <end position="520"/>
    </location>
</feature>
<evidence type="ECO:0000256" key="5">
    <source>
        <dbReference type="PROSITE-ProRule" id="PRU10141"/>
    </source>
</evidence>
<feature type="binding site" evidence="5">
    <location>
        <position position="39"/>
    </location>
    <ligand>
        <name>ATP</name>
        <dbReference type="ChEBI" id="CHEBI:30616"/>
    </ligand>
</feature>
<dbReference type="KEGG" id="tet:TTHERM_00128710"/>
<dbReference type="RefSeq" id="XP_001016352.2">
    <property type="nucleotide sequence ID" value="XM_001016352.2"/>
</dbReference>
<feature type="compositionally biased region" description="Low complexity" evidence="6">
    <location>
        <begin position="450"/>
        <end position="466"/>
    </location>
</feature>
<dbReference type="Pfam" id="PF00069">
    <property type="entry name" value="Pkinase"/>
    <property type="match status" value="1"/>
</dbReference>
<dbReference type="SUPFAM" id="SSF56112">
    <property type="entry name" value="Protein kinase-like (PK-like)"/>
    <property type="match status" value="1"/>
</dbReference>
<dbReference type="Gene3D" id="3.30.200.20">
    <property type="entry name" value="Phosphorylase Kinase, domain 1"/>
    <property type="match status" value="1"/>
</dbReference>
<dbReference type="PANTHER" id="PTHR24348:SF22">
    <property type="entry name" value="NON-SPECIFIC SERINE_THREONINE PROTEIN KINASE"/>
    <property type="match status" value="1"/>
</dbReference>
<evidence type="ECO:0000313" key="9">
    <source>
        <dbReference type="EMBL" id="EAR96107.2"/>
    </source>
</evidence>
<dbReference type="PROSITE" id="PS00107">
    <property type="entry name" value="PROTEIN_KINASE_ATP"/>
    <property type="match status" value="1"/>
</dbReference>
<protein>
    <submittedName>
        <fullName evidence="9">Protein kinase</fullName>
    </submittedName>
</protein>
<keyword evidence="4 5" id="KW-0067">ATP-binding</keyword>
<dbReference type="GO" id="GO:0000045">
    <property type="term" value="P:autophagosome assembly"/>
    <property type="evidence" value="ECO:0007669"/>
    <property type="project" value="TreeGrafter"/>
</dbReference>
<dbReference type="Gene3D" id="1.10.510.10">
    <property type="entry name" value="Transferase(Phosphotransferase) domain 1"/>
    <property type="match status" value="1"/>
</dbReference>
<dbReference type="InterPro" id="IPR011009">
    <property type="entry name" value="Kinase-like_dom_sf"/>
</dbReference>
<dbReference type="GO" id="GO:0016020">
    <property type="term" value="C:membrane"/>
    <property type="evidence" value="ECO:0007669"/>
    <property type="project" value="TreeGrafter"/>
</dbReference>
<dbReference type="GO" id="GO:0005776">
    <property type="term" value="C:autophagosome"/>
    <property type="evidence" value="ECO:0007669"/>
    <property type="project" value="TreeGrafter"/>
</dbReference>
<keyword evidence="2 5" id="KW-0547">Nucleotide-binding</keyword>
<dbReference type="PROSITE" id="PS50011">
    <property type="entry name" value="PROTEIN_KINASE_DOM"/>
    <property type="match status" value="1"/>
</dbReference>
<name>I7M7W0_TETTS</name>
<dbReference type="GO" id="GO:0000407">
    <property type="term" value="C:phagophore assembly site"/>
    <property type="evidence" value="ECO:0007669"/>
    <property type="project" value="TreeGrafter"/>
</dbReference>
<keyword evidence="3 9" id="KW-0418">Kinase</keyword>
<organism evidence="9 10">
    <name type="scientific">Tetrahymena thermophila (strain SB210)</name>
    <dbReference type="NCBI Taxonomy" id="312017"/>
    <lineage>
        <taxon>Eukaryota</taxon>
        <taxon>Sar</taxon>
        <taxon>Alveolata</taxon>
        <taxon>Ciliophora</taxon>
        <taxon>Intramacronucleata</taxon>
        <taxon>Oligohymenophorea</taxon>
        <taxon>Hymenostomatida</taxon>
        <taxon>Tetrahymenina</taxon>
        <taxon>Tetrahymenidae</taxon>
        <taxon>Tetrahymena</taxon>
    </lineage>
</organism>
<keyword evidence="10" id="KW-1185">Reference proteome</keyword>
<evidence type="ECO:0000313" key="10">
    <source>
        <dbReference type="Proteomes" id="UP000009168"/>
    </source>
</evidence>
<evidence type="ECO:0000256" key="3">
    <source>
        <dbReference type="ARBA" id="ARBA00022777"/>
    </source>
</evidence>
<dbReference type="SMART" id="SM00220">
    <property type="entry name" value="S_TKc"/>
    <property type="match status" value="1"/>
</dbReference>
<gene>
    <name evidence="9" type="ORF">TTHERM_00128710</name>
</gene>
<dbReference type="InParanoid" id="I7M7W0"/>
<keyword evidence="7" id="KW-0472">Membrane</keyword>
<evidence type="ECO:0000256" key="1">
    <source>
        <dbReference type="ARBA" id="ARBA00022679"/>
    </source>
</evidence>
<evidence type="ECO:0000259" key="8">
    <source>
        <dbReference type="PROSITE" id="PS50011"/>
    </source>
</evidence>